<dbReference type="KEGG" id="mpz:Marpi_0542"/>
<keyword evidence="1" id="KW-0472">Membrane</keyword>
<reference evidence="3" key="2">
    <citation type="submission" date="2012-01" db="EMBL/GenBank/DDBJ databases">
        <title>Complete sequence of chromosome of Marinitoga piezophila KA3.</title>
        <authorList>
            <person name="Lucas S."/>
            <person name="Han J."/>
            <person name="Lapidus A."/>
            <person name="Cheng J.-F."/>
            <person name="Goodwin L."/>
            <person name="Pitluck S."/>
            <person name="Peters L."/>
            <person name="Mikhailova N."/>
            <person name="Teshima H."/>
            <person name="Detter J.C."/>
            <person name="Han C."/>
            <person name="Tapia R."/>
            <person name="Land M."/>
            <person name="Hauser L."/>
            <person name="Kyrpides N."/>
            <person name="Ivanova N."/>
            <person name="Pagani I."/>
            <person name="Jebbar M."/>
            <person name="Vannier P."/>
            <person name="Oger P."/>
            <person name="Cario A."/>
            <person name="Bartlett D."/>
            <person name="Noll K.M."/>
            <person name="Woyke T."/>
        </authorList>
    </citation>
    <scope>NUCLEOTIDE SEQUENCE [LARGE SCALE GENOMIC DNA]</scope>
    <source>
        <strain evidence="3">DSM 14283 / JCM 11233 / KA3</strain>
    </source>
</reference>
<organism evidence="2 3">
    <name type="scientific">Marinitoga piezophila (strain DSM 14283 / JCM 11233 / KA3)</name>
    <dbReference type="NCBI Taxonomy" id="443254"/>
    <lineage>
        <taxon>Bacteria</taxon>
        <taxon>Thermotogati</taxon>
        <taxon>Thermotogota</taxon>
        <taxon>Thermotogae</taxon>
        <taxon>Petrotogales</taxon>
        <taxon>Petrotogaceae</taxon>
        <taxon>Marinitoga</taxon>
    </lineage>
</organism>
<keyword evidence="3" id="KW-1185">Reference proteome</keyword>
<feature type="transmembrane region" description="Helical" evidence="1">
    <location>
        <begin position="49"/>
        <end position="70"/>
    </location>
</feature>
<keyword evidence="1" id="KW-0812">Transmembrane</keyword>
<proteinExistence type="predicted"/>
<keyword evidence="1" id="KW-1133">Transmembrane helix</keyword>
<protein>
    <submittedName>
        <fullName evidence="2">Uncharacterized protein</fullName>
    </submittedName>
</protein>
<dbReference type="HOGENOM" id="CLU_1608870_0_0_0"/>
<dbReference type="AlphaFoldDB" id="H2J5C5"/>
<dbReference type="Proteomes" id="UP000007161">
    <property type="component" value="Chromosome"/>
</dbReference>
<evidence type="ECO:0000313" key="3">
    <source>
        <dbReference type="Proteomes" id="UP000007161"/>
    </source>
</evidence>
<feature type="transmembrane region" description="Helical" evidence="1">
    <location>
        <begin position="91"/>
        <end position="110"/>
    </location>
</feature>
<feature type="transmembrane region" description="Helical" evidence="1">
    <location>
        <begin position="7"/>
        <end position="29"/>
    </location>
</feature>
<accession>H2J5C5</accession>
<name>H2J5C5_MARPK</name>
<gene>
    <name evidence="2" type="ordered locus">Marpi_0542</name>
</gene>
<sequence>MIKKEHIIFLLTYIGALYIFISFIFEYFQNNPEMKKNIVDLAQNIDINILYLDKIIIVISFIIFFFSFVIEIWLNKLFFDFFYLKIKELKLAIGILISNIFSILIGIFLLKIKIKFYILLVFTNFIGILIMIILFSDELKNKKLYYGIFFGIVYSINFVIHYFGK</sequence>
<feature type="transmembrane region" description="Helical" evidence="1">
    <location>
        <begin position="116"/>
        <end position="135"/>
    </location>
</feature>
<dbReference type="RefSeq" id="WP_014296055.1">
    <property type="nucleotide sequence ID" value="NC_016751.1"/>
</dbReference>
<dbReference type="EMBL" id="CP003257">
    <property type="protein sequence ID" value="AEX84983.1"/>
    <property type="molecule type" value="Genomic_DNA"/>
</dbReference>
<reference evidence="2 3" key="1">
    <citation type="journal article" date="2012" name="J. Bacteriol.">
        <title>Complete Genome Sequence of the Thermophilic, Piezophilic, Heterotrophic Bacterium Marinitoga piezophila KA3.</title>
        <authorList>
            <person name="Lucas S."/>
            <person name="Han J."/>
            <person name="Lapidus A."/>
            <person name="Cheng J.F."/>
            <person name="Goodwin L.A."/>
            <person name="Pitluck S."/>
            <person name="Peters L."/>
            <person name="Mikhailova N."/>
            <person name="Teshima H."/>
            <person name="Detter J.C."/>
            <person name="Han C."/>
            <person name="Tapia R."/>
            <person name="Land M."/>
            <person name="Hauser L."/>
            <person name="Kyrpides N.C."/>
            <person name="Ivanova N."/>
            <person name="Pagani I."/>
            <person name="Vannier P."/>
            <person name="Oger P."/>
            <person name="Bartlett D.H."/>
            <person name="Noll K.M."/>
            <person name="Woyke T."/>
            <person name="Jebbar M."/>
        </authorList>
    </citation>
    <scope>NUCLEOTIDE SEQUENCE [LARGE SCALE GENOMIC DNA]</scope>
    <source>
        <strain evidence="3">DSM 14283 / JCM 11233 / KA3</strain>
    </source>
</reference>
<dbReference type="STRING" id="443254.Marpi_0542"/>
<evidence type="ECO:0000313" key="2">
    <source>
        <dbReference type="EMBL" id="AEX84983.1"/>
    </source>
</evidence>
<feature type="transmembrane region" description="Helical" evidence="1">
    <location>
        <begin position="144"/>
        <end position="164"/>
    </location>
</feature>
<evidence type="ECO:0000256" key="1">
    <source>
        <dbReference type="SAM" id="Phobius"/>
    </source>
</evidence>